<dbReference type="PANTHER" id="PTHR33990:SF4">
    <property type="entry name" value="PHNB-LIKE DOMAIN-CONTAINING PROTEIN"/>
    <property type="match status" value="1"/>
</dbReference>
<name>A0A1M6SZB8_PSETH</name>
<gene>
    <name evidence="2" type="ORF">SAMN05443637_10745</name>
</gene>
<dbReference type="OrthoDB" id="9806473at2"/>
<evidence type="ECO:0000259" key="1">
    <source>
        <dbReference type="Pfam" id="PF06983"/>
    </source>
</evidence>
<dbReference type="Pfam" id="PF06983">
    <property type="entry name" value="3-dmu-9_3-mt"/>
    <property type="match status" value="1"/>
</dbReference>
<dbReference type="Proteomes" id="UP000184363">
    <property type="component" value="Unassembled WGS sequence"/>
</dbReference>
<keyword evidence="2" id="KW-0808">Transferase</keyword>
<proteinExistence type="predicted"/>
<dbReference type="GO" id="GO:0032259">
    <property type="term" value="P:methylation"/>
    <property type="evidence" value="ECO:0007669"/>
    <property type="project" value="UniProtKB-KW"/>
</dbReference>
<dbReference type="InterPro" id="IPR028973">
    <property type="entry name" value="PhnB-like"/>
</dbReference>
<dbReference type="PANTHER" id="PTHR33990">
    <property type="entry name" value="PROTEIN YJDN-RELATED"/>
    <property type="match status" value="1"/>
</dbReference>
<keyword evidence="2" id="KW-0489">Methyltransferase</keyword>
<dbReference type="STRING" id="1848.SAMN05443637_10745"/>
<reference evidence="2 3" key="1">
    <citation type="submission" date="2016-11" db="EMBL/GenBank/DDBJ databases">
        <authorList>
            <person name="Jaros S."/>
            <person name="Januszkiewicz K."/>
            <person name="Wedrychowicz H."/>
        </authorList>
    </citation>
    <scope>NUCLEOTIDE SEQUENCE [LARGE SCALE GENOMIC DNA]</scope>
    <source>
        <strain evidence="2 3">DSM 43832</strain>
    </source>
</reference>
<accession>A0A1M6SZB8</accession>
<dbReference type="AlphaFoldDB" id="A0A1M6SZB8"/>
<dbReference type="CDD" id="cd06588">
    <property type="entry name" value="PhnB_like"/>
    <property type="match status" value="1"/>
</dbReference>
<dbReference type="InterPro" id="IPR009725">
    <property type="entry name" value="3_dmu_93_MTrfase"/>
</dbReference>
<protein>
    <submittedName>
        <fullName evidence="2">Glyoxalase superfamily enzyme, possibly 3-demethylubiquinone-9 3-methyltransferase</fullName>
    </submittedName>
</protein>
<dbReference type="Gene3D" id="3.30.720.110">
    <property type="match status" value="1"/>
</dbReference>
<sequence>MPSMEPFLMFQKGEAEQAVRFYTGLFDDGEILTLVHTPEGEVQQGVFRVAGQRVRVFDSPVAHAWDFTPGVSLFVHCDSREQQEELVSALAEGGQTMMPLDDYGFGPFAFVTDRFGVSWQLALDLPADWR</sequence>
<evidence type="ECO:0000313" key="3">
    <source>
        <dbReference type="Proteomes" id="UP000184363"/>
    </source>
</evidence>
<feature type="domain" description="PhnB-like" evidence="1">
    <location>
        <begin position="4"/>
        <end position="121"/>
    </location>
</feature>
<keyword evidence="2" id="KW-0830">Ubiquinone</keyword>
<dbReference type="SUPFAM" id="SSF54593">
    <property type="entry name" value="Glyoxalase/Bleomycin resistance protein/Dihydroxybiphenyl dioxygenase"/>
    <property type="match status" value="1"/>
</dbReference>
<dbReference type="PIRSF" id="PIRSF021700">
    <property type="entry name" value="3_dmu_93_MTrfase"/>
    <property type="match status" value="1"/>
</dbReference>
<evidence type="ECO:0000313" key="2">
    <source>
        <dbReference type="EMBL" id="SHK49908.1"/>
    </source>
</evidence>
<dbReference type="Gene3D" id="3.30.720.100">
    <property type="match status" value="1"/>
</dbReference>
<keyword evidence="3" id="KW-1185">Reference proteome</keyword>
<dbReference type="EMBL" id="FRAP01000007">
    <property type="protein sequence ID" value="SHK49908.1"/>
    <property type="molecule type" value="Genomic_DNA"/>
</dbReference>
<dbReference type="InterPro" id="IPR029068">
    <property type="entry name" value="Glyas_Bleomycin-R_OHBP_Dase"/>
</dbReference>
<dbReference type="GO" id="GO:0008168">
    <property type="term" value="F:methyltransferase activity"/>
    <property type="evidence" value="ECO:0007669"/>
    <property type="project" value="UniProtKB-KW"/>
</dbReference>
<organism evidence="2 3">
    <name type="scientific">Pseudonocardia thermophila</name>
    <dbReference type="NCBI Taxonomy" id="1848"/>
    <lineage>
        <taxon>Bacteria</taxon>
        <taxon>Bacillati</taxon>
        <taxon>Actinomycetota</taxon>
        <taxon>Actinomycetes</taxon>
        <taxon>Pseudonocardiales</taxon>
        <taxon>Pseudonocardiaceae</taxon>
        <taxon>Pseudonocardia</taxon>
    </lineage>
</organism>